<dbReference type="PRINTS" id="PR00382">
    <property type="entry name" value="LIPIDTRNSFER"/>
</dbReference>
<proteinExistence type="inferred from homology"/>
<dbReference type="Gene3D" id="1.10.110.10">
    <property type="entry name" value="Plant lipid-transfer and hydrophobic proteins"/>
    <property type="match status" value="1"/>
</dbReference>
<dbReference type="Proteomes" id="UP000283530">
    <property type="component" value="Unassembled WGS sequence"/>
</dbReference>
<dbReference type="PANTHER" id="PTHR33076">
    <property type="entry name" value="NON-SPECIFIC LIPID-TRANSFER PROTEIN 2-RELATED"/>
    <property type="match status" value="1"/>
</dbReference>
<dbReference type="EMBL" id="QPKB01000001">
    <property type="protein sequence ID" value="RWR73732.1"/>
    <property type="molecule type" value="Genomic_DNA"/>
</dbReference>
<keyword evidence="1" id="KW-0446">Lipid-binding</keyword>
<keyword evidence="5" id="KW-1185">Reference proteome</keyword>
<organism evidence="4 5">
    <name type="scientific">Cinnamomum micranthum f. kanehirae</name>
    <dbReference type="NCBI Taxonomy" id="337451"/>
    <lineage>
        <taxon>Eukaryota</taxon>
        <taxon>Viridiplantae</taxon>
        <taxon>Streptophyta</taxon>
        <taxon>Embryophyta</taxon>
        <taxon>Tracheophyta</taxon>
        <taxon>Spermatophyta</taxon>
        <taxon>Magnoliopsida</taxon>
        <taxon>Magnoliidae</taxon>
        <taxon>Laurales</taxon>
        <taxon>Lauraceae</taxon>
        <taxon>Cinnamomum</taxon>
    </lineage>
</organism>
<keyword evidence="2" id="KW-0732">Signal</keyword>
<dbReference type="AlphaFoldDB" id="A0A3S4N7R8"/>
<name>A0A3S4N7R8_9MAGN</name>
<feature type="chain" id="PRO_5018718687" description="Non-specific lipid-transfer protein" evidence="2">
    <location>
        <begin position="26"/>
        <end position="117"/>
    </location>
</feature>
<protein>
    <recommendedName>
        <fullName evidence="1">Non-specific lipid-transfer protein</fullName>
    </recommendedName>
</protein>
<dbReference type="STRING" id="337451.A0A3S4N7R8"/>
<dbReference type="GO" id="GO:0006869">
    <property type="term" value="P:lipid transport"/>
    <property type="evidence" value="ECO:0007669"/>
    <property type="project" value="InterPro"/>
</dbReference>
<comment type="similarity">
    <text evidence="1">Belongs to the plant LTP family.</text>
</comment>
<evidence type="ECO:0000259" key="3">
    <source>
        <dbReference type="SMART" id="SM00499"/>
    </source>
</evidence>
<feature type="domain" description="Bifunctional inhibitor/plant lipid transfer protein/seed storage helical" evidence="3">
    <location>
        <begin position="29"/>
        <end position="113"/>
    </location>
</feature>
<sequence>MKFSGLSVVAPAIVMLVVFMPTSEAAVDCSDVVKTLSPCLNYLQNGGGMPSADCCAGANNLYSKATSTDNRQAICSCIKTAAAKINTNDAAAQGLPGSCGISLPVPISRDIDCSKVN</sequence>
<evidence type="ECO:0000313" key="4">
    <source>
        <dbReference type="EMBL" id="RWR73732.1"/>
    </source>
</evidence>
<dbReference type="InterPro" id="IPR036312">
    <property type="entry name" value="Bifun_inhib/LTP/seed_sf"/>
</dbReference>
<dbReference type="InterPro" id="IPR000528">
    <property type="entry name" value="Plant_nsLTP"/>
</dbReference>
<dbReference type="InterPro" id="IPR016140">
    <property type="entry name" value="Bifunc_inhib/LTP/seed_store"/>
</dbReference>
<dbReference type="GO" id="GO:0008289">
    <property type="term" value="F:lipid binding"/>
    <property type="evidence" value="ECO:0007669"/>
    <property type="project" value="UniProtKB-KW"/>
</dbReference>
<gene>
    <name evidence="4" type="ORF">CKAN_00203400</name>
</gene>
<feature type="signal peptide" evidence="2">
    <location>
        <begin position="1"/>
        <end position="25"/>
    </location>
</feature>
<dbReference type="CDD" id="cd01960">
    <property type="entry name" value="nsLTP1"/>
    <property type="match status" value="1"/>
</dbReference>
<keyword evidence="1" id="KW-0813">Transport</keyword>
<dbReference type="Pfam" id="PF00234">
    <property type="entry name" value="Tryp_alpha_amyl"/>
    <property type="match status" value="1"/>
</dbReference>
<comment type="function">
    <text evidence="1">Plant non-specific lipid-transfer proteins transfer phospholipids as well as galactolipids across membranes. May play a role in wax or cutin deposition in the cell walls of expanding epidermal cells and certain secretory tissues.</text>
</comment>
<evidence type="ECO:0000256" key="1">
    <source>
        <dbReference type="RuleBase" id="RU000628"/>
    </source>
</evidence>
<dbReference type="SMART" id="SM00499">
    <property type="entry name" value="AAI"/>
    <property type="match status" value="1"/>
</dbReference>
<reference evidence="4 5" key="1">
    <citation type="journal article" date="2019" name="Nat. Plants">
        <title>Stout camphor tree genome fills gaps in understanding of flowering plant genome evolution.</title>
        <authorList>
            <person name="Chaw S.M."/>
            <person name="Liu Y.C."/>
            <person name="Wu Y.W."/>
            <person name="Wang H.Y."/>
            <person name="Lin C.I."/>
            <person name="Wu C.S."/>
            <person name="Ke H.M."/>
            <person name="Chang L.Y."/>
            <person name="Hsu C.Y."/>
            <person name="Yang H.T."/>
            <person name="Sudianto E."/>
            <person name="Hsu M.H."/>
            <person name="Wu K.P."/>
            <person name="Wang L.N."/>
            <person name="Leebens-Mack J.H."/>
            <person name="Tsai I.J."/>
        </authorList>
    </citation>
    <scope>NUCLEOTIDE SEQUENCE [LARGE SCALE GENOMIC DNA]</scope>
    <source>
        <strain evidence="5">cv. Chaw 1501</strain>
        <tissue evidence="4">Young leaves</tissue>
    </source>
</reference>
<dbReference type="SUPFAM" id="SSF47699">
    <property type="entry name" value="Bifunctional inhibitor/lipid-transfer protein/seed storage 2S albumin"/>
    <property type="match status" value="1"/>
</dbReference>
<evidence type="ECO:0000256" key="2">
    <source>
        <dbReference type="SAM" id="SignalP"/>
    </source>
</evidence>
<comment type="caution">
    <text evidence="4">The sequence shown here is derived from an EMBL/GenBank/DDBJ whole genome shotgun (WGS) entry which is preliminary data.</text>
</comment>
<evidence type="ECO:0000313" key="5">
    <source>
        <dbReference type="Proteomes" id="UP000283530"/>
    </source>
</evidence>
<dbReference type="OrthoDB" id="1920459at2759"/>
<dbReference type="PROSITE" id="PS00597">
    <property type="entry name" value="PLANT_LTP"/>
    <property type="match status" value="1"/>
</dbReference>
<accession>A0A3S4N7R8</accession>